<feature type="transmembrane region" description="Helical" evidence="1">
    <location>
        <begin position="245"/>
        <end position="276"/>
    </location>
</feature>
<dbReference type="Proteomes" id="UP000667802">
    <property type="component" value="Unassembled WGS sequence"/>
</dbReference>
<protein>
    <recommendedName>
        <fullName evidence="4">O-antigen polymerase</fullName>
    </recommendedName>
</protein>
<gene>
    <name evidence="2" type="ORF">G7B40_004965</name>
</gene>
<comment type="caution">
    <text evidence="2">The sequence shown here is derived from an EMBL/GenBank/DDBJ whole genome shotgun (WGS) entry which is preliminary data.</text>
</comment>
<feature type="transmembrane region" description="Helical" evidence="1">
    <location>
        <begin position="82"/>
        <end position="102"/>
    </location>
</feature>
<accession>A0AAP5I7J8</accession>
<sequence>MSGISRNRLDADLLAVRHRLFSGIFIQWNALTHSEKVVGTIIVLIPFWWLLGWRHLFILLATSLAIFEVYHYGKLNLKPPSLPVVSALGFGIYGILSIYFFSEYNHQSINPNSILWPLDGWIAFGLVLWYIQSKKIHIRLEVVAWSFSLVVLLMILFWVIIHFVWHEADYIRPRSLYGLITNKGEEYIIGAGNNNYLMPYLPKDESLLGMVRYVFFFPGPESLGLAVSFISILSLDLKNRIWSILLFLGGIFVLLLSGTRAVWVALPIVLFLRYLLTLGKVAGTWFLCGLIGISSFVTLSLPPVTNLVYSHITHTAEATSNFRADSTEVRHEIYQRTTDEIIKSSDINLFFGHVVNGELLLPGYATATIGSHSFILGTLLYRSGLLGAGIFLIYWVSLIMSLFKTRTDRPICCYMAFTLFSITFCTMELELPVMPITLICVMLRQSTTKLLAEGRYK</sequence>
<proteinExistence type="predicted"/>
<keyword evidence="1" id="KW-0812">Transmembrane</keyword>
<evidence type="ECO:0008006" key="4">
    <source>
        <dbReference type="Google" id="ProtNLM"/>
    </source>
</evidence>
<feature type="transmembrane region" description="Helical" evidence="1">
    <location>
        <begin position="379"/>
        <end position="403"/>
    </location>
</feature>
<feature type="transmembrane region" description="Helical" evidence="1">
    <location>
        <begin position="143"/>
        <end position="165"/>
    </location>
</feature>
<organism evidence="2 3">
    <name type="scientific">Aetokthonos hydrillicola Thurmond2011</name>
    <dbReference type="NCBI Taxonomy" id="2712845"/>
    <lineage>
        <taxon>Bacteria</taxon>
        <taxon>Bacillati</taxon>
        <taxon>Cyanobacteriota</taxon>
        <taxon>Cyanophyceae</taxon>
        <taxon>Nostocales</taxon>
        <taxon>Hapalosiphonaceae</taxon>
        <taxon>Aetokthonos</taxon>
    </lineage>
</organism>
<feature type="transmembrane region" description="Helical" evidence="1">
    <location>
        <begin position="210"/>
        <end position="233"/>
    </location>
</feature>
<keyword evidence="1" id="KW-1133">Transmembrane helix</keyword>
<name>A0AAP5I7J8_9CYAN</name>
<evidence type="ECO:0000313" key="2">
    <source>
        <dbReference type="EMBL" id="MDR9893925.1"/>
    </source>
</evidence>
<evidence type="ECO:0000256" key="1">
    <source>
        <dbReference type="SAM" id="Phobius"/>
    </source>
</evidence>
<dbReference type="RefSeq" id="WP_208341247.1">
    <property type="nucleotide sequence ID" value="NZ_CAWQFN010000835.1"/>
</dbReference>
<keyword evidence="1" id="KW-0472">Membrane</keyword>
<evidence type="ECO:0000313" key="3">
    <source>
        <dbReference type="Proteomes" id="UP000667802"/>
    </source>
</evidence>
<keyword evidence="3" id="KW-1185">Reference proteome</keyword>
<reference evidence="3" key="1">
    <citation type="journal article" date="2021" name="Science">
        <title>Hunting the eagle killer: A cyanobacterial neurotoxin causes vacuolar myelinopathy.</title>
        <authorList>
            <person name="Breinlinger S."/>
            <person name="Phillips T.J."/>
            <person name="Haram B.N."/>
            <person name="Mares J."/>
            <person name="Martinez Yerena J.A."/>
            <person name="Hrouzek P."/>
            <person name="Sobotka R."/>
            <person name="Henderson W.M."/>
            <person name="Schmieder P."/>
            <person name="Williams S.M."/>
            <person name="Lauderdale J.D."/>
            <person name="Wilde H.D."/>
            <person name="Gerrin W."/>
            <person name="Kust A."/>
            <person name="Washington J.W."/>
            <person name="Wagner C."/>
            <person name="Geier B."/>
            <person name="Liebeke M."/>
            <person name="Enke H."/>
            <person name="Niedermeyer T.H.J."/>
            <person name="Wilde S.B."/>
        </authorList>
    </citation>
    <scope>NUCLEOTIDE SEQUENCE [LARGE SCALE GENOMIC DNA]</scope>
    <source>
        <strain evidence="3">Thurmond2011</strain>
    </source>
</reference>
<dbReference type="AlphaFoldDB" id="A0AAP5I7J8"/>
<dbReference type="EMBL" id="JAALHA020000001">
    <property type="protein sequence ID" value="MDR9893925.1"/>
    <property type="molecule type" value="Genomic_DNA"/>
</dbReference>
<feature type="transmembrane region" description="Helical" evidence="1">
    <location>
        <begin position="415"/>
        <end position="443"/>
    </location>
</feature>
<feature type="transmembrane region" description="Helical" evidence="1">
    <location>
        <begin position="47"/>
        <end position="70"/>
    </location>
</feature>
<feature type="transmembrane region" description="Helical" evidence="1">
    <location>
        <begin position="282"/>
        <end position="301"/>
    </location>
</feature>
<feature type="transmembrane region" description="Helical" evidence="1">
    <location>
        <begin position="114"/>
        <end position="131"/>
    </location>
</feature>